<proteinExistence type="predicted"/>
<comment type="caution">
    <text evidence="1">The sequence shown here is derived from an EMBL/GenBank/DDBJ whole genome shotgun (WGS) entry which is preliminary data.</text>
</comment>
<evidence type="ECO:0000313" key="1">
    <source>
        <dbReference type="EMBL" id="MFB5738728.1"/>
    </source>
</evidence>
<dbReference type="InterPro" id="IPR058702">
    <property type="entry name" value="MafI2-like"/>
</dbReference>
<accession>A0ABV5BTV1</accession>
<sequence>MTKRGEYILALSQALVGAIYDSVRAVTIKIDNQDILVRLYLDKIPDEDDDEELSCIMAEFMSSFAHSEFETLKWECTFSTGRLNNLKDPDETFVFLRKEALMG</sequence>
<dbReference type="RefSeq" id="WP_375517839.1">
    <property type="nucleotide sequence ID" value="NZ_JBHILI010000020.1"/>
</dbReference>
<gene>
    <name evidence="1" type="ORF">ACE5IX_19615</name>
</gene>
<dbReference type="EMBL" id="JBHILJ010000029">
    <property type="protein sequence ID" value="MFB5738728.1"/>
    <property type="molecule type" value="Genomic_DNA"/>
</dbReference>
<dbReference type="Proteomes" id="UP001580391">
    <property type="component" value="Unassembled WGS sequence"/>
</dbReference>
<protein>
    <recommendedName>
        <fullName evidence="3">Na+-translocating membrane potential-generating system MpsC domain-containing protein</fullName>
    </recommendedName>
</protein>
<keyword evidence="2" id="KW-1185">Reference proteome</keyword>
<evidence type="ECO:0008006" key="3">
    <source>
        <dbReference type="Google" id="ProtNLM"/>
    </source>
</evidence>
<name>A0ABV5BTV1_9LEPT</name>
<evidence type="ECO:0000313" key="2">
    <source>
        <dbReference type="Proteomes" id="UP001580391"/>
    </source>
</evidence>
<reference evidence="1 2" key="1">
    <citation type="submission" date="2024-09" db="EMBL/GenBank/DDBJ databases">
        <title>Taxonomic and Genotyping Characterization of Leptospira Strains isolated from Multiple Sources in Colombia highlights the importance of intermediate species.</title>
        <authorList>
            <person name="Torres Higuera L."/>
            <person name="Rojas Tapias D."/>
            <person name="Jimenez Velasquez S."/>
            <person name="Renjifo Ibanez C."/>
        </authorList>
    </citation>
    <scope>NUCLEOTIDE SEQUENCE [LARGE SCALE GENOMIC DNA]</scope>
    <source>
        <strain evidence="1 2">Lep080</strain>
    </source>
</reference>
<organism evidence="1 2">
    <name type="scientific">Leptospira wolffii</name>
    <dbReference type="NCBI Taxonomy" id="409998"/>
    <lineage>
        <taxon>Bacteria</taxon>
        <taxon>Pseudomonadati</taxon>
        <taxon>Spirochaetota</taxon>
        <taxon>Spirochaetia</taxon>
        <taxon>Leptospirales</taxon>
        <taxon>Leptospiraceae</taxon>
        <taxon>Leptospira</taxon>
    </lineage>
</organism>
<dbReference type="Pfam" id="PF26541">
    <property type="entry name" value="MafI2"/>
    <property type="match status" value="1"/>
</dbReference>